<dbReference type="PROSITE" id="PS50096">
    <property type="entry name" value="IQ"/>
    <property type="match status" value="2"/>
</dbReference>
<dbReference type="InterPro" id="IPR001611">
    <property type="entry name" value="Leu-rich_rpt"/>
</dbReference>
<keyword evidence="3" id="KW-1185">Reference proteome</keyword>
<dbReference type="AlphaFoldDB" id="A0A077ZZ85"/>
<dbReference type="InterPro" id="IPR000048">
    <property type="entry name" value="IQ_motif_EF-hand-BS"/>
</dbReference>
<dbReference type="OMA" id="TERANNH"/>
<dbReference type="PANTHER" id="PTHR46723:SF1">
    <property type="entry name" value="LEUCINE-RICH REPEAT AND IQ DOMAIN-CONTAINING PROTEIN 3"/>
    <property type="match status" value="1"/>
</dbReference>
<evidence type="ECO:0000313" key="3">
    <source>
        <dbReference type="Proteomes" id="UP000039865"/>
    </source>
</evidence>
<dbReference type="Gene3D" id="3.80.10.10">
    <property type="entry name" value="Ribonuclease Inhibitor"/>
    <property type="match status" value="1"/>
</dbReference>
<dbReference type="PROSITE" id="PS51450">
    <property type="entry name" value="LRR"/>
    <property type="match status" value="1"/>
</dbReference>
<proteinExistence type="predicted"/>
<organism evidence="2 3">
    <name type="scientific">Stylonychia lemnae</name>
    <name type="common">Ciliate</name>
    <dbReference type="NCBI Taxonomy" id="5949"/>
    <lineage>
        <taxon>Eukaryota</taxon>
        <taxon>Sar</taxon>
        <taxon>Alveolata</taxon>
        <taxon>Ciliophora</taxon>
        <taxon>Intramacronucleata</taxon>
        <taxon>Spirotrichea</taxon>
        <taxon>Stichotrichia</taxon>
        <taxon>Sporadotrichida</taxon>
        <taxon>Oxytrichidae</taxon>
        <taxon>Stylonychinae</taxon>
        <taxon>Stylonychia</taxon>
    </lineage>
</organism>
<dbReference type="SUPFAM" id="SSF52058">
    <property type="entry name" value="L domain-like"/>
    <property type="match status" value="1"/>
</dbReference>
<dbReference type="SMART" id="SM00015">
    <property type="entry name" value="IQ"/>
    <property type="match status" value="3"/>
</dbReference>
<gene>
    <name evidence="2" type="primary">Contig4907.g5244</name>
    <name evidence="2" type="ORF">STYLEM_4227</name>
</gene>
<sequence>MEITETSQLREIRVISLRNKNLSYCLESMLDCYNLTIAYLQGNQIQTKDLFFLSRFKHLQKIDLSNNNISQLPSKTVFYAMKNLKIVYLHDNLIAEWADMENLTGLSNIRHLTLFNNPCAQISGYRHYMVNSIQSIQALDLHIVTDEERNSKFISQNCRVDASDRFQSLSDYMKLKMPNYFQSSTAEEHLMRLDIDVYQLCRIYEKNSPIIAIQRTFRGYRERKTVKIIKKSRDDAATKVQKIFRGWFLRLKSRRELENFAIDSGLSHLLLSQQQLRELRAALLLQKYGKKFIMNQKRKKLQFQKAIRIQALIRAFILTKRSWVDAFDIYQNPPLLYYQREQAPLLQSMGYSDEYVNQAICTKYLSIRLRDPSLVQLTDKPLTNFIRMFSLNTQLRFNKPLQNGMTDVMPHHFYSNSINGDPNQKRQFKILKNRTRYNKEKYINQQKKIRKRLRNNPNYTDQYQDLMCIYFEDHKTMIDFVNQVMMYQQTIKKPFIMYFEKTLNQIASATRIQTWYRAQKEQRKLLSYKNIDFTKANLSDMQYFYFKQFLAINDFIQDKTLYLEENIYLNLTQITSQVKTHLTFPEQNLHFDVKDKNLKAVVDPLHDIIKRYKEYTLPFWLLINLYIINDNELITINFDNLMSLIHINEDMDCDIVNYHEVCTESHMPNYKLKFVRMTFRSVEEARRRAVVLGLLTYSIMSGPNVFVKLFTQEHLEDSVSSMENILKIWKLYNIAQINPGEFVQNMMKQPHQGLILSDEDIMKLKTNQDENFALHNNYVGNRMGRRQSSYNSFQSINNFTSHIPGMIRMRLKNGLGRQILMNGSQIKNIYKDKMKMLAKSITKIQRDISSAQVSSRNEKIFGLSQQPSTERGQQLSKVIIENKSQKTMRIDHQNLDYNQAKTSRQSYREQAMTLNLNTERANNHMKTQLIKKDYFKQVKMLRDMQRVKSLIKAKHNADELRSQNLELKKSLAQSTLQVLEDKRKDIENYKEQQLIFKQIYKDEEQSQKTFLQRMVSEEKFLRQKLIERQKDYDHRDKIISRITVIKQKHNHQLKKDESTRFIQSFAQAKNMIDKKIKEGIKLKIKRNEVEANKEKVKEIKGKYHKSIQREQPASAVKCEVFEPLFLEGSLSSRY</sequence>
<dbReference type="PANTHER" id="PTHR46723">
    <property type="entry name" value="LEUCINE-RICH REPEAT AND IQ DOMAIN-CONTAINING PROTEIN 3"/>
    <property type="match status" value="1"/>
</dbReference>
<feature type="coiled-coil region" evidence="1">
    <location>
        <begin position="950"/>
        <end position="992"/>
    </location>
</feature>
<evidence type="ECO:0000256" key="1">
    <source>
        <dbReference type="SAM" id="Coils"/>
    </source>
</evidence>
<evidence type="ECO:0000313" key="2">
    <source>
        <dbReference type="EMBL" id="CDW75240.1"/>
    </source>
</evidence>
<dbReference type="Pfam" id="PF00612">
    <property type="entry name" value="IQ"/>
    <property type="match status" value="2"/>
</dbReference>
<dbReference type="InterPro" id="IPR052859">
    <property type="entry name" value="LRR-IQ_domain_protein"/>
</dbReference>
<dbReference type="EMBL" id="CCKQ01004104">
    <property type="protein sequence ID" value="CDW75240.1"/>
    <property type="molecule type" value="Genomic_DNA"/>
</dbReference>
<dbReference type="Pfam" id="PF14580">
    <property type="entry name" value="LRR_9"/>
    <property type="match status" value="1"/>
</dbReference>
<protein>
    <submittedName>
        <fullName evidence="2">Leucine-rich repeat and iq domain-containing protein 3</fullName>
    </submittedName>
</protein>
<name>A0A077ZZ85_STYLE</name>
<accession>A0A077ZZ85</accession>
<dbReference type="Gene3D" id="1.20.5.190">
    <property type="match status" value="1"/>
</dbReference>
<reference evidence="2 3" key="1">
    <citation type="submission" date="2014-06" db="EMBL/GenBank/DDBJ databases">
        <authorList>
            <person name="Swart Estienne"/>
        </authorList>
    </citation>
    <scope>NUCLEOTIDE SEQUENCE [LARGE SCALE GENOMIC DNA]</scope>
    <source>
        <strain evidence="2 3">130c</strain>
    </source>
</reference>
<keyword evidence="1" id="KW-0175">Coiled coil</keyword>
<dbReference type="Proteomes" id="UP000039865">
    <property type="component" value="Unassembled WGS sequence"/>
</dbReference>
<dbReference type="OrthoDB" id="440954at2759"/>
<dbReference type="InterPro" id="IPR032675">
    <property type="entry name" value="LRR_dom_sf"/>
</dbReference>
<dbReference type="InParanoid" id="A0A077ZZ85"/>